<evidence type="ECO:0000256" key="1">
    <source>
        <dbReference type="ARBA" id="ARBA00023015"/>
    </source>
</evidence>
<dbReference type="EMBL" id="BMHY01000003">
    <property type="protein sequence ID" value="GGG66419.1"/>
    <property type="molecule type" value="Genomic_DNA"/>
</dbReference>
<feature type="domain" description="HTH tetR-type" evidence="5">
    <location>
        <begin position="14"/>
        <end position="74"/>
    </location>
</feature>
<keyword evidence="1" id="KW-0805">Transcription regulation</keyword>
<keyword evidence="7" id="KW-1185">Reference proteome</keyword>
<dbReference type="InterPro" id="IPR009057">
    <property type="entry name" value="Homeodomain-like_sf"/>
</dbReference>
<dbReference type="PANTHER" id="PTHR47506:SF6">
    <property type="entry name" value="HTH-TYPE TRANSCRIPTIONAL REPRESSOR NEMR"/>
    <property type="match status" value="1"/>
</dbReference>
<dbReference type="PROSITE" id="PS50977">
    <property type="entry name" value="HTH_TETR_2"/>
    <property type="match status" value="1"/>
</dbReference>
<evidence type="ECO:0000256" key="4">
    <source>
        <dbReference type="PROSITE-ProRule" id="PRU00335"/>
    </source>
</evidence>
<reference evidence="6 7" key="1">
    <citation type="journal article" date="2014" name="Int. J. Syst. Evol. Microbiol.">
        <title>Complete genome sequence of Corynebacterium casei LMG S-19264T (=DSM 44701T), isolated from a smear-ripened cheese.</title>
        <authorList>
            <consortium name="US DOE Joint Genome Institute (JGI-PGF)"/>
            <person name="Walter F."/>
            <person name="Albersmeier A."/>
            <person name="Kalinowski J."/>
            <person name="Ruckert C."/>
        </authorList>
    </citation>
    <scope>NUCLEOTIDE SEQUENCE [LARGE SCALE GENOMIC DNA]</scope>
    <source>
        <strain evidence="6 7">CGMCC 1.15286</strain>
    </source>
</reference>
<gene>
    <name evidence="6" type="ORF">GCM10010918_21090</name>
</gene>
<keyword evidence="2 4" id="KW-0238">DNA-binding</keyword>
<dbReference type="Pfam" id="PF00440">
    <property type="entry name" value="TetR_N"/>
    <property type="match status" value="1"/>
</dbReference>
<dbReference type="PRINTS" id="PR00455">
    <property type="entry name" value="HTHTETR"/>
</dbReference>
<evidence type="ECO:0000256" key="2">
    <source>
        <dbReference type="ARBA" id="ARBA00023125"/>
    </source>
</evidence>
<evidence type="ECO:0000313" key="7">
    <source>
        <dbReference type="Proteomes" id="UP000600247"/>
    </source>
</evidence>
<evidence type="ECO:0000313" key="6">
    <source>
        <dbReference type="EMBL" id="GGG66419.1"/>
    </source>
</evidence>
<dbReference type="RefSeq" id="WP_188888990.1">
    <property type="nucleotide sequence ID" value="NZ_BMHY01000003.1"/>
</dbReference>
<organism evidence="6 7">
    <name type="scientific">Paenibacillus radicis</name>
    <name type="common">ex Gao et al. 2016</name>
    <dbReference type="NCBI Taxonomy" id="1737354"/>
    <lineage>
        <taxon>Bacteria</taxon>
        <taxon>Bacillati</taxon>
        <taxon>Bacillota</taxon>
        <taxon>Bacilli</taxon>
        <taxon>Bacillales</taxon>
        <taxon>Paenibacillaceae</taxon>
        <taxon>Paenibacillus</taxon>
    </lineage>
</organism>
<dbReference type="Proteomes" id="UP000600247">
    <property type="component" value="Unassembled WGS sequence"/>
</dbReference>
<evidence type="ECO:0000256" key="3">
    <source>
        <dbReference type="ARBA" id="ARBA00023163"/>
    </source>
</evidence>
<protein>
    <recommendedName>
        <fullName evidence="5">HTH tetR-type domain-containing protein</fullName>
    </recommendedName>
</protein>
<name>A0A917LY34_9BACL</name>
<dbReference type="PANTHER" id="PTHR47506">
    <property type="entry name" value="TRANSCRIPTIONAL REGULATORY PROTEIN"/>
    <property type="match status" value="1"/>
</dbReference>
<dbReference type="InterPro" id="IPR001647">
    <property type="entry name" value="HTH_TetR"/>
</dbReference>
<dbReference type="GO" id="GO:0003677">
    <property type="term" value="F:DNA binding"/>
    <property type="evidence" value="ECO:0007669"/>
    <property type="project" value="UniProtKB-UniRule"/>
</dbReference>
<comment type="caution">
    <text evidence="6">The sequence shown here is derived from an EMBL/GenBank/DDBJ whole genome shotgun (WGS) entry which is preliminary data.</text>
</comment>
<proteinExistence type="predicted"/>
<sequence length="204" mass="23087">MSPRNVEKDQLLRETRREHILDCALQVIAKQGIDSANVKDIAKEAGLSVGNVYNYFNSKDDIFSAVLQRGQINYGRKISDHALLELDARDKLHEICESWIATPENWAFTIMLQSIRTNETVNPELREAATRRFTANLEPMAEIMRQGQEAGVIVEGDPKQLAFYFVSLIQGLTLQLAPGYEIPVSIQAKTIVRLFSQPENSRKK</sequence>
<dbReference type="SUPFAM" id="SSF48498">
    <property type="entry name" value="Tetracyclin repressor-like, C-terminal domain"/>
    <property type="match status" value="1"/>
</dbReference>
<feature type="DNA-binding region" description="H-T-H motif" evidence="4">
    <location>
        <begin position="37"/>
        <end position="56"/>
    </location>
</feature>
<dbReference type="Gene3D" id="1.10.357.10">
    <property type="entry name" value="Tetracycline Repressor, domain 2"/>
    <property type="match status" value="1"/>
</dbReference>
<keyword evidence="3" id="KW-0804">Transcription</keyword>
<dbReference type="InterPro" id="IPR036271">
    <property type="entry name" value="Tet_transcr_reg_TetR-rel_C_sf"/>
</dbReference>
<dbReference type="SUPFAM" id="SSF46689">
    <property type="entry name" value="Homeodomain-like"/>
    <property type="match status" value="1"/>
</dbReference>
<evidence type="ECO:0000259" key="5">
    <source>
        <dbReference type="PROSITE" id="PS50977"/>
    </source>
</evidence>
<accession>A0A917LY34</accession>
<dbReference type="AlphaFoldDB" id="A0A917LY34"/>